<evidence type="ECO:0000313" key="2">
    <source>
        <dbReference type="EMBL" id="MEO1767319.1"/>
    </source>
</evidence>
<proteinExistence type="predicted"/>
<dbReference type="RefSeq" id="WP_347308429.1">
    <property type="nucleotide sequence ID" value="NZ_JBAJEX010000006.1"/>
</dbReference>
<dbReference type="SMART" id="SM00450">
    <property type="entry name" value="RHOD"/>
    <property type="match status" value="1"/>
</dbReference>
<dbReference type="PROSITE" id="PS50206">
    <property type="entry name" value="RHODANESE_3"/>
    <property type="match status" value="1"/>
</dbReference>
<evidence type="ECO:0000259" key="1">
    <source>
        <dbReference type="PROSITE" id="PS50206"/>
    </source>
</evidence>
<comment type="caution">
    <text evidence="2">The sequence shown here is derived from an EMBL/GenBank/DDBJ whole genome shotgun (WGS) entry which is preliminary data.</text>
</comment>
<sequence length="109" mass="11676">MFGMPSIKEVDPHTVQRMQAEGEVVLVDVRTEAEFAAGAIPGAKFMPLHLLPLAGEQLPKDKPVVFYCRSGARSAQACLFMANKGYDQVYNLAGGIINWARAGLALAAA</sequence>
<accession>A0ABV0EIS7</accession>
<keyword evidence="3" id="KW-1185">Reference proteome</keyword>
<dbReference type="SUPFAM" id="SSF52821">
    <property type="entry name" value="Rhodanese/Cell cycle control phosphatase"/>
    <property type="match status" value="1"/>
</dbReference>
<gene>
    <name evidence="2" type="ORF">V6E02_08855</name>
</gene>
<evidence type="ECO:0000313" key="3">
    <source>
        <dbReference type="Proteomes" id="UP001482231"/>
    </source>
</evidence>
<dbReference type="InterPro" id="IPR036873">
    <property type="entry name" value="Rhodanese-like_dom_sf"/>
</dbReference>
<dbReference type="Pfam" id="PF00581">
    <property type="entry name" value="Rhodanese"/>
    <property type="match status" value="1"/>
</dbReference>
<dbReference type="Gene3D" id="3.40.250.10">
    <property type="entry name" value="Rhodanese-like domain"/>
    <property type="match status" value="1"/>
</dbReference>
<dbReference type="PANTHER" id="PTHR43031:SF1">
    <property type="entry name" value="PYRIDINE NUCLEOTIDE-DISULPHIDE OXIDOREDUCTASE"/>
    <property type="match status" value="1"/>
</dbReference>
<dbReference type="EMBL" id="JBAJEX010000006">
    <property type="protein sequence ID" value="MEO1767319.1"/>
    <property type="molecule type" value="Genomic_DNA"/>
</dbReference>
<feature type="domain" description="Rhodanese" evidence="1">
    <location>
        <begin position="20"/>
        <end position="108"/>
    </location>
</feature>
<dbReference type="InterPro" id="IPR050229">
    <property type="entry name" value="GlpE_sulfurtransferase"/>
</dbReference>
<reference evidence="2 3" key="1">
    <citation type="submission" date="2024-02" db="EMBL/GenBank/DDBJ databases">
        <title>New thermophilic sulfur-oxidizing bacteria from a hot springs of the Uzon caldera (Kamchatka, Russia).</title>
        <authorList>
            <person name="Dukat A.M."/>
            <person name="Elcheninov A.G."/>
            <person name="Frolov E.N."/>
        </authorList>
    </citation>
    <scope>NUCLEOTIDE SEQUENCE [LARGE SCALE GENOMIC DNA]</scope>
    <source>
        <strain evidence="2 3">AK1</strain>
    </source>
</reference>
<dbReference type="Proteomes" id="UP001482231">
    <property type="component" value="Unassembled WGS sequence"/>
</dbReference>
<protein>
    <submittedName>
        <fullName evidence="2">Rhodanese-like domain-containing protein</fullName>
    </submittedName>
</protein>
<dbReference type="CDD" id="cd00158">
    <property type="entry name" value="RHOD"/>
    <property type="match status" value="1"/>
</dbReference>
<organism evidence="2 3">
    <name type="scientific">Thiobacter aerophilum</name>
    <dbReference type="NCBI Taxonomy" id="3121275"/>
    <lineage>
        <taxon>Bacteria</taxon>
        <taxon>Pseudomonadati</taxon>
        <taxon>Pseudomonadota</taxon>
        <taxon>Betaproteobacteria</taxon>
        <taxon>Burkholderiales</taxon>
        <taxon>Thiobacteraceae</taxon>
        <taxon>Thiobacter</taxon>
    </lineage>
</organism>
<dbReference type="PANTHER" id="PTHR43031">
    <property type="entry name" value="FAD-DEPENDENT OXIDOREDUCTASE"/>
    <property type="match status" value="1"/>
</dbReference>
<name>A0ABV0EIS7_9BURK</name>
<dbReference type="InterPro" id="IPR001763">
    <property type="entry name" value="Rhodanese-like_dom"/>
</dbReference>